<dbReference type="EMBL" id="CP114014">
    <property type="protein sequence ID" value="XAY05980.1"/>
    <property type="molecule type" value="Genomic_DNA"/>
</dbReference>
<sequence>MRPRRKLRELADELDGLDGTDDARQQVREHLGQPTAVVGFQILMSCYDESVAATNVVIDFLEQLPGVLTQVDTVGW</sequence>
<accession>A0AAU7AWX7</accession>
<organism evidence="1">
    <name type="scientific">Paraconexibacter sp. AEG42_29</name>
    <dbReference type="NCBI Taxonomy" id="2997339"/>
    <lineage>
        <taxon>Bacteria</taxon>
        <taxon>Bacillati</taxon>
        <taxon>Actinomycetota</taxon>
        <taxon>Thermoleophilia</taxon>
        <taxon>Solirubrobacterales</taxon>
        <taxon>Paraconexibacteraceae</taxon>
        <taxon>Paraconexibacter</taxon>
    </lineage>
</organism>
<gene>
    <name evidence="1" type="ORF">DSM112329_02841</name>
</gene>
<dbReference type="KEGG" id="parq:DSM112329_02841"/>
<name>A0AAU7AWX7_9ACTN</name>
<dbReference type="AlphaFoldDB" id="A0AAU7AWX7"/>
<protein>
    <submittedName>
        <fullName evidence="1">Uncharacterized protein</fullName>
    </submittedName>
</protein>
<reference evidence="1" key="1">
    <citation type="submission" date="2022-12" db="EMBL/GenBank/DDBJ databases">
        <title>Paraconexibacter alkalitolerans sp. nov. and Baekduia alba sp. nov., isolated from soil and emended description of the genera Paraconexibacter (Chun et al., 2020) and Baekduia (An et al., 2020).</title>
        <authorList>
            <person name="Vieira S."/>
            <person name="Huber K.J."/>
            <person name="Geppert A."/>
            <person name="Wolf J."/>
            <person name="Neumann-Schaal M."/>
            <person name="Muesken M."/>
            <person name="Overmann J."/>
        </authorList>
    </citation>
    <scope>NUCLEOTIDE SEQUENCE</scope>
    <source>
        <strain evidence="1">AEG42_29</strain>
    </source>
</reference>
<evidence type="ECO:0000313" key="1">
    <source>
        <dbReference type="EMBL" id="XAY05980.1"/>
    </source>
</evidence>
<proteinExistence type="predicted"/>